<dbReference type="OrthoDB" id="9809379at2"/>
<dbReference type="GO" id="GO:0016887">
    <property type="term" value="F:ATP hydrolysis activity"/>
    <property type="evidence" value="ECO:0007669"/>
    <property type="project" value="InterPro"/>
</dbReference>
<dbReference type="InterPro" id="IPR003593">
    <property type="entry name" value="AAA+_ATPase"/>
</dbReference>
<dbReference type="Proteomes" id="UP000003704">
    <property type="component" value="Unassembled WGS sequence"/>
</dbReference>
<proteinExistence type="inferred from homology"/>
<dbReference type="EMBL" id="AKGD01000002">
    <property type="protein sequence ID" value="EIT69617.1"/>
    <property type="molecule type" value="Genomic_DNA"/>
</dbReference>
<dbReference type="STRING" id="1172194.WQQ_31990"/>
<evidence type="ECO:0000259" key="2">
    <source>
        <dbReference type="SMART" id="SM00382"/>
    </source>
</evidence>
<dbReference type="SMART" id="SM00382">
    <property type="entry name" value="AAA"/>
    <property type="match status" value="2"/>
</dbReference>
<feature type="domain" description="AAA+ ATPase" evidence="2">
    <location>
        <begin position="470"/>
        <end position="601"/>
    </location>
</feature>
<comment type="caution">
    <text evidence="3">The sequence shown here is derived from an EMBL/GenBank/DDBJ whole genome shotgun (WGS) entry which is preliminary data.</text>
</comment>
<feature type="domain" description="AAA+ ATPase" evidence="2">
    <location>
        <begin position="229"/>
        <end position="367"/>
    </location>
</feature>
<dbReference type="PANTHER" id="PTHR23074:SF17">
    <property type="entry name" value="FIDGETIN-LIKE PROTEIN 1"/>
    <property type="match status" value="1"/>
</dbReference>
<dbReference type="CDD" id="cd19481">
    <property type="entry name" value="RecA-like_protease"/>
    <property type="match status" value="1"/>
</dbReference>
<dbReference type="PANTHER" id="PTHR23074">
    <property type="entry name" value="AAA DOMAIN-CONTAINING"/>
    <property type="match status" value="1"/>
</dbReference>
<gene>
    <name evidence="3" type="ORF">WQQ_31990</name>
</gene>
<comment type="similarity">
    <text evidence="1">Belongs to the AAA ATPase family.</text>
</comment>
<reference evidence="3 4" key="1">
    <citation type="journal article" date="2012" name="J. Bacteriol.">
        <title>Genome Sequence of n-Alkane-Degrading Hydrocarboniphaga effusa Strain AP103T (ATCC BAA-332T).</title>
        <authorList>
            <person name="Chang H.K."/>
            <person name="Zylstra G.J."/>
            <person name="Chae J.C."/>
        </authorList>
    </citation>
    <scope>NUCLEOTIDE SEQUENCE [LARGE SCALE GENOMIC DNA]</scope>
    <source>
        <strain evidence="3 4">AP103</strain>
    </source>
</reference>
<evidence type="ECO:0000313" key="3">
    <source>
        <dbReference type="EMBL" id="EIT69617.1"/>
    </source>
</evidence>
<dbReference type="AlphaFoldDB" id="I7ZD68"/>
<dbReference type="RefSeq" id="WP_007186138.1">
    <property type="nucleotide sequence ID" value="NZ_AKGD01000002.1"/>
</dbReference>
<accession>I7ZD68</accession>
<organism evidence="3 4">
    <name type="scientific">Hydrocarboniphaga effusa AP103</name>
    <dbReference type="NCBI Taxonomy" id="1172194"/>
    <lineage>
        <taxon>Bacteria</taxon>
        <taxon>Pseudomonadati</taxon>
        <taxon>Pseudomonadota</taxon>
        <taxon>Gammaproteobacteria</taxon>
        <taxon>Nevskiales</taxon>
        <taxon>Nevskiaceae</taxon>
        <taxon>Hydrocarboniphaga</taxon>
    </lineage>
</organism>
<evidence type="ECO:0000313" key="4">
    <source>
        <dbReference type="Proteomes" id="UP000003704"/>
    </source>
</evidence>
<keyword evidence="4" id="KW-1185">Reference proteome</keyword>
<dbReference type="InterPro" id="IPR050304">
    <property type="entry name" value="MT-severing_AAA_ATPase"/>
</dbReference>
<dbReference type="SUPFAM" id="SSF52540">
    <property type="entry name" value="P-loop containing nucleoside triphosphate hydrolases"/>
    <property type="match status" value="2"/>
</dbReference>
<evidence type="ECO:0000256" key="1">
    <source>
        <dbReference type="ARBA" id="ARBA00006914"/>
    </source>
</evidence>
<sequence>MMEVFEQRLLLSWLSNFSVRVDRYRWAQDGYTRFVLDEAEHLEVDLGDENRTITNDIIVEALRSAVAVRESAEPSVLELNLRAVGELLQLSEQEHVLMGALVRAKVSPLFEDLFETLELDEIRAGDSTVMGVLATLLGLTRGELLDAMSPRGRLLGSGLFTIDYRSDCQPLPALTRFLQAQAEPLSDVRAALLGDPLLHSLEWEDYEHLREDRDLAGNILSRAASLQEHGIHILLYGAPGTGKTEFCKTLAAKLGLKLYGVGMADERGQEPSRDERVGSFRLSQKLLENQTDALLLFDEAEDLLRAEGHDEFLAERPGGYGSRVFMHKLFEESRVPTLWTVNDPSALGPSVLRRMTFAIEMKVPPARVRERVWARLLEREHVDIPRDEIRRLAEDFDTAPAIAAGAVRSARLTGGGSREIRRAVTSIAKVMRGAEAPPRPNNAVAYEPQLINADLDLANLATRLSGLDTRAFSLCLYGPPGTGKSAYVRWLAREMGLEVIQKRASDLLSKWVGENERNIAAAFAEARDAGAFLVFDEADSLLGDRRHASQGWEISQVNEMLTWMESHELPFACITNLMSHLDEAALRRFSFKVKFDFLKPAQRELAFRHYFDIEAPAGVREIDSLTPGDYAVVRNRAKLLGELGNGAELKKMLEAEVAVKPHARKQIGFHSPLYPPLSS</sequence>
<dbReference type="GO" id="GO:0005524">
    <property type="term" value="F:ATP binding"/>
    <property type="evidence" value="ECO:0007669"/>
    <property type="project" value="InterPro"/>
</dbReference>
<dbReference type="InterPro" id="IPR027417">
    <property type="entry name" value="P-loop_NTPase"/>
</dbReference>
<dbReference type="Pfam" id="PF00004">
    <property type="entry name" value="AAA"/>
    <property type="match status" value="2"/>
</dbReference>
<name>I7ZD68_9GAMM</name>
<dbReference type="InterPro" id="IPR003959">
    <property type="entry name" value="ATPase_AAA_core"/>
</dbReference>
<protein>
    <recommendedName>
        <fullName evidence="2">AAA+ ATPase domain-containing protein</fullName>
    </recommendedName>
</protein>
<dbReference type="PATRIC" id="fig|1172194.4.peg.3100"/>
<dbReference type="Gene3D" id="3.40.50.300">
    <property type="entry name" value="P-loop containing nucleotide triphosphate hydrolases"/>
    <property type="match status" value="2"/>
</dbReference>